<evidence type="ECO:0000313" key="4">
    <source>
        <dbReference type="Proteomes" id="UP000298663"/>
    </source>
</evidence>
<name>A0A4V6A3D6_STECR</name>
<proteinExistence type="predicted"/>
<dbReference type="Pfam" id="PF24293">
    <property type="entry name" value="TPR_Edg1"/>
    <property type="match status" value="1"/>
</dbReference>
<protein>
    <recommendedName>
        <fullName evidence="2">Edg1 TPR repeats region domain-containing protein</fullName>
    </recommendedName>
</protein>
<dbReference type="InterPro" id="IPR056581">
    <property type="entry name" value="TPR_Edg1"/>
</dbReference>
<feature type="region of interest" description="Disordered" evidence="1">
    <location>
        <begin position="32"/>
        <end position="53"/>
    </location>
</feature>
<sequence length="615" mass="71594">MTKRFTPEPQHDTRVAVSCVSPAATCPLTPLHLQKDDRRRQDRPGVPHCDREPNVDEECKEVLPRFMDHGVMKNEVLTECTQLFQKVFKKAPLTTLKKVFLKCALNHVVVSGVLRVLRATPKAIDFRLGEHCGYIAVFRWLLKQPAVDLKQDHVYQGFTNLVTNITKCFDDGQQKVELEVCKATELLAVFLVPMIFEEDAKRLAAMDIITRIFSSGTMARRTRIAWTSEEKLESVNPGLLTILLLELFETEYVKKTLKFRDLVIRCLESLGNRLQVDAYQIPDKYTQLIRNKMNHCEWMVKYCFVKWFRKVLCASLRPEIPVGIYKFLRKESHENYFVLNKPSTNLNDPEIEFMVSYFDLAFFNSDIALEFINSEKDICMTLYTTNLGLKLSKSLLVSADKFLSCYNDAEGLYRIMKPLEWLVEQLDPPRDYRRMYAEGLNRSMCEALRTIEPLLIVFDTVFELLLVPNCTRSERTKHQLFEFLCNYTEVVIRREQKELDDLCLQILPAPSFHEWDSAKAKMWLQCHVVTYFVTDMIKYQKHSVESGCIGKPSEKAHVQKMYTFITSTMQKLSSVIGKTEQARVCAFDEKEESRRARTFHAYARPQQNQQPRNTK</sequence>
<dbReference type="AlphaFoldDB" id="A0A4V6A3D6"/>
<organism evidence="3 4">
    <name type="scientific">Steinernema carpocapsae</name>
    <name type="common">Entomopathogenic nematode</name>
    <dbReference type="NCBI Taxonomy" id="34508"/>
    <lineage>
        <taxon>Eukaryota</taxon>
        <taxon>Metazoa</taxon>
        <taxon>Ecdysozoa</taxon>
        <taxon>Nematoda</taxon>
        <taxon>Chromadorea</taxon>
        <taxon>Rhabditida</taxon>
        <taxon>Tylenchina</taxon>
        <taxon>Panagrolaimomorpha</taxon>
        <taxon>Strongyloidoidea</taxon>
        <taxon>Steinernematidae</taxon>
        <taxon>Steinernema</taxon>
    </lineage>
</organism>
<comment type="caution">
    <text evidence="3">The sequence shown here is derived from an EMBL/GenBank/DDBJ whole genome shotgun (WGS) entry which is preliminary data.</text>
</comment>
<accession>A0A4V6A3D6</accession>
<evidence type="ECO:0000259" key="2">
    <source>
        <dbReference type="Pfam" id="PF24293"/>
    </source>
</evidence>
<dbReference type="Proteomes" id="UP000298663">
    <property type="component" value="Unassembled WGS sequence"/>
</dbReference>
<evidence type="ECO:0000256" key="1">
    <source>
        <dbReference type="SAM" id="MobiDB-lite"/>
    </source>
</evidence>
<feature type="domain" description="Edg1 TPR repeats region" evidence="2">
    <location>
        <begin position="54"/>
        <end position="312"/>
    </location>
</feature>
<keyword evidence="4" id="KW-1185">Reference proteome</keyword>
<reference evidence="3 4" key="1">
    <citation type="journal article" date="2015" name="Genome Biol.">
        <title>Comparative genomics of Steinernema reveals deeply conserved gene regulatory networks.</title>
        <authorList>
            <person name="Dillman A.R."/>
            <person name="Macchietto M."/>
            <person name="Porter C.F."/>
            <person name="Rogers A."/>
            <person name="Williams B."/>
            <person name="Antoshechkin I."/>
            <person name="Lee M.M."/>
            <person name="Goodwin Z."/>
            <person name="Lu X."/>
            <person name="Lewis E.E."/>
            <person name="Goodrich-Blair H."/>
            <person name="Stock S.P."/>
            <person name="Adams B.J."/>
            <person name="Sternberg P.W."/>
            <person name="Mortazavi A."/>
        </authorList>
    </citation>
    <scope>NUCLEOTIDE SEQUENCE [LARGE SCALE GENOMIC DNA]</scope>
    <source>
        <strain evidence="3 4">ALL</strain>
    </source>
</reference>
<gene>
    <name evidence="3" type="ORF">L596_016195</name>
</gene>
<evidence type="ECO:0000313" key="3">
    <source>
        <dbReference type="EMBL" id="TKR82475.1"/>
    </source>
</evidence>
<dbReference type="EMBL" id="AZBU02000004">
    <property type="protein sequence ID" value="TKR82475.1"/>
    <property type="molecule type" value="Genomic_DNA"/>
</dbReference>
<reference evidence="3 4" key="2">
    <citation type="journal article" date="2019" name="G3 (Bethesda)">
        <title>Hybrid Assembly of the Genome of the Entomopathogenic Nematode Steinernema carpocapsae Identifies the X-Chromosome.</title>
        <authorList>
            <person name="Serra L."/>
            <person name="Macchietto M."/>
            <person name="Macias-Munoz A."/>
            <person name="McGill C.J."/>
            <person name="Rodriguez I.M."/>
            <person name="Rodriguez B."/>
            <person name="Murad R."/>
            <person name="Mortazavi A."/>
        </authorList>
    </citation>
    <scope>NUCLEOTIDE SEQUENCE [LARGE SCALE GENOMIC DNA]</scope>
    <source>
        <strain evidence="3 4">ALL</strain>
    </source>
</reference>
<feature type="compositionally biased region" description="Basic and acidic residues" evidence="1">
    <location>
        <begin position="33"/>
        <end position="53"/>
    </location>
</feature>
<dbReference type="OrthoDB" id="5813107at2759"/>